<reference evidence="4 5" key="1">
    <citation type="journal article" date="2016" name="Nat. Commun.">
        <title>Thousands of microbial genomes shed light on interconnected biogeochemical processes in an aquifer system.</title>
        <authorList>
            <person name="Anantharaman K."/>
            <person name="Brown C.T."/>
            <person name="Hug L.A."/>
            <person name="Sharon I."/>
            <person name="Castelle C.J."/>
            <person name="Probst A.J."/>
            <person name="Thomas B.C."/>
            <person name="Singh A."/>
            <person name="Wilkins M.J."/>
            <person name="Karaoz U."/>
            <person name="Brodie E.L."/>
            <person name="Williams K.H."/>
            <person name="Hubbard S.S."/>
            <person name="Banfield J.F."/>
        </authorList>
    </citation>
    <scope>NUCLEOTIDE SEQUENCE [LARGE SCALE GENOMIC DNA]</scope>
</reference>
<sequence>MRAKLTVLAIGWVLGSMAWLPAGAAPGVLKPVKGAVVAGDFIAQDMQGKPVRFSALGTKKVVLLNFWATWCPPCRQEMPAMEQLYQAYKDRGLIVVAVSQDQAPLAAVRSFAEELKLGFPVWHDRDRLVGKQYSVPGVPTSYLIGRDGRIAYKVLGEYDWSSIEGRTAVEQLLINSGTADERR</sequence>
<dbReference type="AlphaFoldDB" id="A0A1F6T0K1"/>
<dbReference type="PANTHER" id="PTHR42852">
    <property type="entry name" value="THIOL:DISULFIDE INTERCHANGE PROTEIN DSBE"/>
    <property type="match status" value="1"/>
</dbReference>
<dbReference type="STRING" id="1817756.A2140_10515"/>
<proteinExistence type="predicted"/>
<evidence type="ECO:0000313" key="4">
    <source>
        <dbReference type="EMBL" id="OGI38505.1"/>
    </source>
</evidence>
<dbReference type="InterPro" id="IPR000866">
    <property type="entry name" value="AhpC/TSA"/>
</dbReference>
<dbReference type="CDD" id="cd02966">
    <property type="entry name" value="TlpA_like_family"/>
    <property type="match status" value="1"/>
</dbReference>
<keyword evidence="2" id="KW-0732">Signal</keyword>
<evidence type="ECO:0000256" key="1">
    <source>
        <dbReference type="ARBA" id="ARBA00023284"/>
    </source>
</evidence>
<organism evidence="4 5">
    <name type="scientific">Candidatus Muproteobacteria bacterium RBG_16_62_13</name>
    <dbReference type="NCBI Taxonomy" id="1817756"/>
    <lineage>
        <taxon>Bacteria</taxon>
        <taxon>Pseudomonadati</taxon>
        <taxon>Pseudomonadota</taxon>
        <taxon>Candidatus Muproteobacteria</taxon>
    </lineage>
</organism>
<accession>A0A1F6T0K1</accession>
<evidence type="ECO:0000256" key="2">
    <source>
        <dbReference type="SAM" id="SignalP"/>
    </source>
</evidence>
<dbReference type="PROSITE" id="PS00194">
    <property type="entry name" value="THIOREDOXIN_1"/>
    <property type="match status" value="1"/>
</dbReference>
<dbReference type="InterPro" id="IPR013766">
    <property type="entry name" value="Thioredoxin_domain"/>
</dbReference>
<dbReference type="GO" id="GO:0016209">
    <property type="term" value="F:antioxidant activity"/>
    <property type="evidence" value="ECO:0007669"/>
    <property type="project" value="InterPro"/>
</dbReference>
<dbReference type="EMBL" id="MFSQ01000122">
    <property type="protein sequence ID" value="OGI38505.1"/>
    <property type="molecule type" value="Genomic_DNA"/>
</dbReference>
<feature type="signal peptide" evidence="2">
    <location>
        <begin position="1"/>
        <end position="24"/>
    </location>
</feature>
<dbReference type="InterPro" id="IPR050553">
    <property type="entry name" value="Thioredoxin_ResA/DsbE_sf"/>
</dbReference>
<dbReference type="PANTHER" id="PTHR42852:SF13">
    <property type="entry name" value="PROTEIN DIPZ"/>
    <property type="match status" value="1"/>
</dbReference>
<evidence type="ECO:0000259" key="3">
    <source>
        <dbReference type="PROSITE" id="PS51352"/>
    </source>
</evidence>
<name>A0A1F6T0K1_9PROT</name>
<dbReference type="InterPro" id="IPR036249">
    <property type="entry name" value="Thioredoxin-like_sf"/>
</dbReference>
<comment type="caution">
    <text evidence="4">The sequence shown here is derived from an EMBL/GenBank/DDBJ whole genome shotgun (WGS) entry which is preliminary data.</text>
</comment>
<protein>
    <recommendedName>
        <fullName evidence="3">Thioredoxin domain-containing protein</fullName>
    </recommendedName>
</protein>
<dbReference type="InterPro" id="IPR017937">
    <property type="entry name" value="Thioredoxin_CS"/>
</dbReference>
<evidence type="ECO:0000313" key="5">
    <source>
        <dbReference type="Proteomes" id="UP000178379"/>
    </source>
</evidence>
<gene>
    <name evidence="4" type="ORF">A2140_10515</name>
</gene>
<keyword evidence="1" id="KW-0676">Redox-active center</keyword>
<dbReference type="SUPFAM" id="SSF52833">
    <property type="entry name" value="Thioredoxin-like"/>
    <property type="match status" value="1"/>
</dbReference>
<dbReference type="Gene3D" id="3.40.30.10">
    <property type="entry name" value="Glutaredoxin"/>
    <property type="match status" value="1"/>
</dbReference>
<dbReference type="Proteomes" id="UP000178379">
    <property type="component" value="Unassembled WGS sequence"/>
</dbReference>
<feature type="chain" id="PRO_5009526500" description="Thioredoxin domain-containing protein" evidence="2">
    <location>
        <begin position="25"/>
        <end position="183"/>
    </location>
</feature>
<dbReference type="GO" id="GO:0015036">
    <property type="term" value="F:disulfide oxidoreductase activity"/>
    <property type="evidence" value="ECO:0007669"/>
    <property type="project" value="UniProtKB-ARBA"/>
</dbReference>
<feature type="domain" description="Thioredoxin" evidence="3">
    <location>
        <begin position="32"/>
        <end position="174"/>
    </location>
</feature>
<dbReference type="Pfam" id="PF00578">
    <property type="entry name" value="AhpC-TSA"/>
    <property type="match status" value="1"/>
</dbReference>
<dbReference type="PROSITE" id="PS51352">
    <property type="entry name" value="THIOREDOXIN_2"/>
    <property type="match status" value="1"/>
</dbReference>